<dbReference type="InterPro" id="IPR001647">
    <property type="entry name" value="HTH_TetR"/>
</dbReference>
<keyword evidence="1 2" id="KW-0238">DNA-binding</keyword>
<dbReference type="InterPro" id="IPR009057">
    <property type="entry name" value="Homeodomain-like_sf"/>
</dbReference>
<evidence type="ECO:0000259" key="3">
    <source>
        <dbReference type="PROSITE" id="PS50977"/>
    </source>
</evidence>
<sequence>MTEPFENETRQAVYGAAMRLAAEQGWQRTTMGDIAAASGRDLATLHDIAIDKAAILTGITEEADRAVLRAAADLTLDDPARERLFDVLMQRFDSLRPYRAGLRAVLRDFGGDPVAAAALLGALGRSMAWMLEAAKVPATGPLAPLRVAGLGALYAVSFRTWLSDEGEDSPRTMASLDQNLRRAERWLGLT</sequence>
<gene>
    <name evidence="4" type="ORF">TMPK1_25100</name>
</gene>
<dbReference type="EMBL" id="BOPV01000001">
    <property type="protein sequence ID" value="GIL40273.1"/>
    <property type="molecule type" value="Genomic_DNA"/>
</dbReference>
<feature type="DNA-binding region" description="H-T-H motif" evidence="2">
    <location>
        <begin position="30"/>
        <end position="49"/>
    </location>
</feature>
<protein>
    <recommendedName>
        <fullName evidence="3">HTH tetR-type domain-containing protein</fullName>
    </recommendedName>
</protein>
<organism evidence="4 5">
    <name type="scientific">Roseiterribacter gracilis</name>
    <dbReference type="NCBI Taxonomy" id="2812848"/>
    <lineage>
        <taxon>Bacteria</taxon>
        <taxon>Pseudomonadati</taxon>
        <taxon>Pseudomonadota</taxon>
        <taxon>Alphaproteobacteria</taxon>
        <taxon>Rhodospirillales</taxon>
        <taxon>Roseiterribacteraceae</taxon>
        <taxon>Roseiterribacter</taxon>
    </lineage>
</organism>
<dbReference type="Pfam" id="PF00440">
    <property type="entry name" value="TetR_N"/>
    <property type="match status" value="1"/>
</dbReference>
<keyword evidence="5" id="KW-1185">Reference proteome</keyword>
<dbReference type="GO" id="GO:0003677">
    <property type="term" value="F:DNA binding"/>
    <property type="evidence" value="ECO:0007669"/>
    <property type="project" value="UniProtKB-UniRule"/>
</dbReference>
<dbReference type="SUPFAM" id="SSF46689">
    <property type="entry name" value="Homeodomain-like"/>
    <property type="match status" value="1"/>
</dbReference>
<comment type="caution">
    <text evidence="4">The sequence shown here is derived from an EMBL/GenBank/DDBJ whole genome shotgun (WGS) entry which is preliminary data.</text>
</comment>
<name>A0A8S8X9Y9_9PROT</name>
<dbReference type="PROSITE" id="PS50977">
    <property type="entry name" value="HTH_TETR_2"/>
    <property type="match status" value="1"/>
</dbReference>
<dbReference type="Proteomes" id="UP000681075">
    <property type="component" value="Unassembled WGS sequence"/>
</dbReference>
<evidence type="ECO:0000313" key="4">
    <source>
        <dbReference type="EMBL" id="GIL40273.1"/>
    </source>
</evidence>
<dbReference type="AlphaFoldDB" id="A0A8S8X9Y9"/>
<reference evidence="4" key="1">
    <citation type="submission" date="2021-02" db="EMBL/GenBank/DDBJ databases">
        <title>Genome sequence of Rhodospirillales sp. strain TMPK1 isolated from soil.</title>
        <authorList>
            <person name="Nakai R."/>
            <person name="Kusada H."/>
            <person name="Tamaki H."/>
        </authorList>
    </citation>
    <scope>NUCLEOTIDE SEQUENCE</scope>
    <source>
        <strain evidence="4">TMPK1</strain>
    </source>
</reference>
<accession>A0A8S8X9Y9</accession>
<evidence type="ECO:0000256" key="1">
    <source>
        <dbReference type="ARBA" id="ARBA00023125"/>
    </source>
</evidence>
<evidence type="ECO:0000313" key="5">
    <source>
        <dbReference type="Proteomes" id="UP000681075"/>
    </source>
</evidence>
<proteinExistence type="predicted"/>
<feature type="domain" description="HTH tetR-type" evidence="3">
    <location>
        <begin position="7"/>
        <end position="67"/>
    </location>
</feature>
<evidence type="ECO:0000256" key="2">
    <source>
        <dbReference type="PROSITE-ProRule" id="PRU00335"/>
    </source>
</evidence>
<dbReference type="RefSeq" id="WP_420243378.1">
    <property type="nucleotide sequence ID" value="NZ_BOPV01000001.1"/>
</dbReference>
<dbReference type="Gene3D" id="1.10.357.10">
    <property type="entry name" value="Tetracycline Repressor, domain 2"/>
    <property type="match status" value="1"/>
</dbReference>